<evidence type="ECO:0000313" key="3">
    <source>
        <dbReference type="Proteomes" id="UP000655225"/>
    </source>
</evidence>
<dbReference type="InterPro" id="IPR001128">
    <property type="entry name" value="Cyt_P450"/>
</dbReference>
<dbReference type="Proteomes" id="UP000655225">
    <property type="component" value="Unassembled WGS sequence"/>
</dbReference>
<dbReference type="Pfam" id="PF00067">
    <property type="entry name" value="p450"/>
    <property type="match status" value="1"/>
</dbReference>
<dbReference type="PANTHER" id="PTHR47951:SF7">
    <property type="entry name" value="FLAVONOID 3',5'-HYDROXYLASE-LIKE ISOFORM X1"/>
    <property type="match status" value="1"/>
</dbReference>
<dbReference type="PRINTS" id="PR00463">
    <property type="entry name" value="EP450I"/>
</dbReference>
<gene>
    <name evidence="2" type="ORF">HHK36_024055</name>
</gene>
<dbReference type="PANTHER" id="PTHR47951">
    <property type="entry name" value="OS08G0547900 PROTEIN"/>
    <property type="match status" value="1"/>
</dbReference>
<dbReference type="InterPro" id="IPR036396">
    <property type="entry name" value="Cyt_P450_sf"/>
</dbReference>
<keyword evidence="1" id="KW-0472">Membrane</keyword>
<evidence type="ECO:0008006" key="4">
    <source>
        <dbReference type="Google" id="ProtNLM"/>
    </source>
</evidence>
<dbReference type="OMA" id="TSEIGPM"/>
<dbReference type="GO" id="GO:0020037">
    <property type="term" value="F:heme binding"/>
    <property type="evidence" value="ECO:0007669"/>
    <property type="project" value="InterPro"/>
</dbReference>
<proteinExistence type="predicted"/>
<dbReference type="GO" id="GO:0016705">
    <property type="term" value="F:oxidoreductase activity, acting on paired donors, with incorporation or reduction of molecular oxygen"/>
    <property type="evidence" value="ECO:0007669"/>
    <property type="project" value="InterPro"/>
</dbReference>
<dbReference type="GO" id="GO:0005506">
    <property type="term" value="F:iron ion binding"/>
    <property type="evidence" value="ECO:0007669"/>
    <property type="project" value="InterPro"/>
</dbReference>
<keyword evidence="3" id="KW-1185">Reference proteome</keyword>
<keyword evidence="1" id="KW-0812">Transmembrane</keyword>
<evidence type="ECO:0000313" key="2">
    <source>
        <dbReference type="EMBL" id="KAF8389540.1"/>
    </source>
</evidence>
<comment type="caution">
    <text evidence="2">The sequence shown here is derived from an EMBL/GenBank/DDBJ whole genome shotgun (WGS) entry which is preliminary data.</text>
</comment>
<reference evidence="2 3" key="1">
    <citation type="submission" date="2020-04" db="EMBL/GenBank/DDBJ databases">
        <title>Plant Genome Project.</title>
        <authorList>
            <person name="Zhang R.-G."/>
        </authorList>
    </citation>
    <scope>NUCLEOTIDE SEQUENCE [LARGE SCALE GENOMIC DNA]</scope>
    <source>
        <strain evidence="2">YNK0</strain>
        <tissue evidence="2">Leaf</tissue>
    </source>
</reference>
<dbReference type="OrthoDB" id="2789670at2759"/>
<organism evidence="2 3">
    <name type="scientific">Tetracentron sinense</name>
    <name type="common">Spur-leaf</name>
    <dbReference type="NCBI Taxonomy" id="13715"/>
    <lineage>
        <taxon>Eukaryota</taxon>
        <taxon>Viridiplantae</taxon>
        <taxon>Streptophyta</taxon>
        <taxon>Embryophyta</taxon>
        <taxon>Tracheophyta</taxon>
        <taxon>Spermatophyta</taxon>
        <taxon>Magnoliopsida</taxon>
        <taxon>Trochodendrales</taxon>
        <taxon>Trochodendraceae</taxon>
        <taxon>Tetracentron</taxon>
    </lineage>
</organism>
<feature type="transmembrane region" description="Helical" evidence="1">
    <location>
        <begin position="33"/>
        <end position="54"/>
    </location>
</feature>
<sequence length="342" mass="39089">MISNLVDMLGSMVFKGWSWTSWWWEGSNQKDQLAQAVVTLSVVTGAIFWCIWMFKISRKRRVPLPPGPRGLPLVGYLPFLGTDLHQSFAKLAHVYGPIMKLRLGNKLIVILSSPSLAKEVLRDQDTTFANRDPTIAALTLTYGGLNVVWSSNGPHWRMLRRCAREMLNSTSLEACYALRRHEVRKAIRGIYNKMGTAIDIGELMFLTVLDIVMNIIWGGSQEGAENSLRVEFRQVVGEFVQLVGEANISDLFPILASFDLQGVERRSKRILLWIDQFFDPIIDQRIKLNEVKGERTPNSNKGNTDFLQFFLELKEQEHTERSRTRTEMKALLLVNFFSHLCL</sequence>
<dbReference type="EMBL" id="JABCRI010000018">
    <property type="protein sequence ID" value="KAF8389540.1"/>
    <property type="molecule type" value="Genomic_DNA"/>
</dbReference>
<dbReference type="InterPro" id="IPR002401">
    <property type="entry name" value="Cyt_P450_E_grp-I"/>
</dbReference>
<dbReference type="SUPFAM" id="SSF48264">
    <property type="entry name" value="Cytochrome P450"/>
    <property type="match status" value="1"/>
</dbReference>
<dbReference type="GO" id="GO:0004497">
    <property type="term" value="F:monooxygenase activity"/>
    <property type="evidence" value="ECO:0007669"/>
    <property type="project" value="InterPro"/>
</dbReference>
<dbReference type="Gene3D" id="1.10.630.10">
    <property type="entry name" value="Cytochrome P450"/>
    <property type="match status" value="1"/>
</dbReference>
<keyword evidence="1" id="KW-1133">Transmembrane helix</keyword>
<dbReference type="AlphaFoldDB" id="A0A834YK75"/>
<protein>
    <recommendedName>
        <fullName evidence="4">Cytochrome P450</fullName>
    </recommendedName>
</protein>
<accession>A0A834YK75</accession>
<name>A0A834YK75_TETSI</name>
<evidence type="ECO:0000256" key="1">
    <source>
        <dbReference type="SAM" id="Phobius"/>
    </source>
</evidence>